<accession>A0ABQ2MDC9</accession>
<protein>
    <submittedName>
        <fullName evidence="2">Alpha/beta hydrolase</fullName>
    </submittedName>
</protein>
<dbReference type="InterPro" id="IPR029058">
    <property type="entry name" value="AB_hydrolase_fold"/>
</dbReference>
<dbReference type="GO" id="GO:0016787">
    <property type="term" value="F:hydrolase activity"/>
    <property type="evidence" value="ECO:0007669"/>
    <property type="project" value="UniProtKB-KW"/>
</dbReference>
<comment type="caution">
    <text evidence="2">The sequence shown here is derived from an EMBL/GenBank/DDBJ whole genome shotgun (WGS) entry which is preliminary data.</text>
</comment>
<dbReference type="Proteomes" id="UP000656881">
    <property type="component" value="Unassembled WGS sequence"/>
</dbReference>
<evidence type="ECO:0000313" key="2">
    <source>
        <dbReference type="EMBL" id="GGO49811.1"/>
    </source>
</evidence>
<keyword evidence="2" id="KW-0378">Hydrolase</keyword>
<dbReference type="SUPFAM" id="SSF53474">
    <property type="entry name" value="alpha/beta-Hydrolases"/>
    <property type="match status" value="1"/>
</dbReference>
<name>A0ABQ2MDC9_9ACTN</name>
<dbReference type="PANTHER" id="PTHR12277">
    <property type="entry name" value="ALPHA/BETA HYDROLASE DOMAIN-CONTAINING PROTEIN"/>
    <property type="match status" value="1"/>
</dbReference>
<sequence length="402" mass="42431">MGKTHPTGTRPLAPGPHPADTEPVRPAKATAAAVTTATAVLGATAALAIAAGRYASDAALKAPAGRPLPTEPRLTVHSTAAGQITLTRALASQRPGVYGLSGDGCHAVVGPVLDTAPHEADTVVRRLERVTHGTLEPGARVWLTPQVHIGDPHAALGIDHADVDIPGELGPLPAWFVPGNRDTWVITVHGLGTTREHPMVVMDFLRRQQLPVLDLAYRGDLGAPRSPDGLGHLGETEWRDLDAAIRYAVRYGARDVVLYGWSTGASMALHAAAHSGLRDRVSGLILDSPVLDWETTLRALATARRTPGPLLPLAVRAAQGRTGLRGDRVATTADPAALKVPTLLLHGPADVVAPWGLSRQLAGKRPDLVTLHSVPDAPHGAMWNADPARYEEALRRFLTPLM</sequence>
<dbReference type="Gene3D" id="3.40.50.1820">
    <property type="entry name" value="alpha/beta hydrolase"/>
    <property type="match status" value="1"/>
</dbReference>
<proteinExistence type="predicted"/>
<dbReference type="PANTHER" id="PTHR12277:SF79">
    <property type="entry name" value="XAA-PRO DIPEPTIDYL-PEPTIDASE-RELATED"/>
    <property type="match status" value="1"/>
</dbReference>
<feature type="region of interest" description="Disordered" evidence="1">
    <location>
        <begin position="1"/>
        <end position="27"/>
    </location>
</feature>
<dbReference type="EMBL" id="BMNG01000011">
    <property type="protein sequence ID" value="GGO49811.1"/>
    <property type="molecule type" value="Genomic_DNA"/>
</dbReference>
<evidence type="ECO:0000256" key="1">
    <source>
        <dbReference type="SAM" id="MobiDB-lite"/>
    </source>
</evidence>
<keyword evidence="3" id="KW-1185">Reference proteome</keyword>
<organism evidence="2 3">
    <name type="scientific">Streptomyces lasiicapitis</name>
    <dbReference type="NCBI Taxonomy" id="1923961"/>
    <lineage>
        <taxon>Bacteria</taxon>
        <taxon>Bacillati</taxon>
        <taxon>Actinomycetota</taxon>
        <taxon>Actinomycetes</taxon>
        <taxon>Kitasatosporales</taxon>
        <taxon>Streptomycetaceae</taxon>
        <taxon>Streptomyces</taxon>
    </lineage>
</organism>
<gene>
    <name evidence="2" type="ORF">GCM10012286_48630</name>
</gene>
<evidence type="ECO:0000313" key="3">
    <source>
        <dbReference type="Proteomes" id="UP000656881"/>
    </source>
</evidence>
<reference evidence="3" key="1">
    <citation type="journal article" date="2019" name="Int. J. Syst. Evol. Microbiol.">
        <title>The Global Catalogue of Microorganisms (GCM) 10K type strain sequencing project: providing services to taxonomists for standard genome sequencing and annotation.</title>
        <authorList>
            <consortium name="The Broad Institute Genomics Platform"/>
            <consortium name="The Broad Institute Genome Sequencing Center for Infectious Disease"/>
            <person name="Wu L."/>
            <person name="Ma J."/>
        </authorList>
    </citation>
    <scope>NUCLEOTIDE SEQUENCE [LARGE SCALE GENOMIC DNA]</scope>
    <source>
        <strain evidence="3">CGMCC 4.7349</strain>
    </source>
</reference>